<keyword evidence="3" id="KW-1185">Reference proteome</keyword>
<organism evidence="2 3">
    <name type="scientific">Undibacterium seohonense</name>
    <dbReference type="NCBI Taxonomy" id="1344950"/>
    <lineage>
        <taxon>Bacteria</taxon>
        <taxon>Pseudomonadati</taxon>
        <taxon>Pseudomonadota</taxon>
        <taxon>Betaproteobacteria</taxon>
        <taxon>Burkholderiales</taxon>
        <taxon>Oxalobacteraceae</taxon>
        <taxon>Undibacterium</taxon>
    </lineage>
</organism>
<gene>
    <name evidence="2" type="ORF">H8K52_04090</name>
</gene>
<name>A0ABR6X1U0_9BURK</name>
<protein>
    <submittedName>
        <fullName evidence="2">Uncharacterized protein</fullName>
    </submittedName>
</protein>
<feature type="coiled-coil region" evidence="1">
    <location>
        <begin position="8"/>
        <end position="35"/>
    </location>
</feature>
<sequence length="94" mass="11310">MLSRIEYTERMRQELDALNMQLHKLELSALDMQEDARLRYNLEIDKVKFQSMLAKEKFENLLLSSESSWNNMVTETEKIRDAFVNSFHYFKSQI</sequence>
<accession>A0ABR6X1U0</accession>
<keyword evidence="1" id="KW-0175">Coiled coil</keyword>
<evidence type="ECO:0000313" key="3">
    <source>
        <dbReference type="Proteomes" id="UP000648257"/>
    </source>
</evidence>
<reference evidence="2 3" key="1">
    <citation type="submission" date="2020-08" db="EMBL/GenBank/DDBJ databases">
        <title>Novel species isolated from subtropical streams in China.</title>
        <authorList>
            <person name="Lu H."/>
        </authorList>
    </citation>
    <scope>NUCLEOTIDE SEQUENCE [LARGE SCALE GENOMIC DNA]</scope>
    <source>
        <strain evidence="2 3">KACC 16656</strain>
    </source>
</reference>
<evidence type="ECO:0000256" key="1">
    <source>
        <dbReference type="SAM" id="Coils"/>
    </source>
</evidence>
<proteinExistence type="predicted"/>
<evidence type="ECO:0000313" key="2">
    <source>
        <dbReference type="EMBL" id="MBC3806530.1"/>
    </source>
</evidence>
<comment type="caution">
    <text evidence="2">The sequence shown here is derived from an EMBL/GenBank/DDBJ whole genome shotgun (WGS) entry which is preliminary data.</text>
</comment>
<dbReference type="EMBL" id="JACOFW010000003">
    <property type="protein sequence ID" value="MBC3806530.1"/>
    <property type="molecule type" value="Genomic_DNA"/>
</dbReference>
<dbReference type="RefSeq" id="WP_186921621.1">
    <property type="nucleotide sequence ID" value="NZ_JACOFW010000003.1"/>
</dbReference>
<dbReference type="Proteomes" id="UP000648257">
    <property type="component" value="Unassembled WGS sequence"/>
</dbReference>